<dbReference type="PANTHER" id="PTHR13966">
    <property type="entry name" value="ENDONUCLEASE RELATED"/>
    <property type="match status" value="1"/>
</dbReference>
<evidence type="ECO:0000256" key="1">
    <source>
        <dbReference type="PIRSR" id="PIRSR640255-1"/>
    </source>
</evidence>
<dbReference type="Proteomes" id="UP000480178">
    <property type="component" value="Chromosome"/>
</dbReference>
<organism evidence="6 7">
    <name type="scientific">Rhodocytophaga rosea</name>
    <dbReference type="NCBI Taxonomy" id="2704465"/>
    <lineage>
        <taxon>Bacteria</taxon>
        <taxon>Pseudomonadati</taxon>
        <taxon>Bacteroidota</taxon>
        <taxon>Cytophagia</taxon>
        <taxon>Cytophagales</taxon>
        <taxon>Rhodocytophagaceae</taxon>
        <taxon>Rhodocytophaga</taxon>
    </lineage>
</organism>
<dbReference type="SMART" id="SM00892">
    <property type="entry name" value="Endonuclease_NS"/>
    <property type="match status" value="1"/>
</dbReference>
<dbReference type="SMART" id="SM00477">
    <property type="entry name" value="NUC"/>
    <property type="match status" value="1"/>
</dbReference>
<keyword evidence="6" id="KW-0255">Endonuclease</keyword>
<evidence type="ECO:0000313" key="7">
    <source>
        <dbReference type="Proteomes" id="UP000480178"/>
    </source>
</evidence>
<dbReference type="GO" id="GO:0046872">
    <property type="term" value="F:metal ion binding"/>
    <property type="evidence" value="ECO:0007669"/>
    <property type="project" value="UniProtKB-KW"/>
</dbReference>
<dbReference type="InterPro" id="IPR044929">
    <property type="entry name" value="DNA/RNA_non-sp_Endonuclease_sf"/>
</dbReference>
<keyword evidence="6" id="KW-0540">Nuclease</keyword>
<dbReference type="RefSeq" id="WP_162444377.1">
    <property type="nucleotide sequence ID" value="NZ_CP048222.1"/>
</dbReference>
<dbReference type="PANTHER" id="PTHR13966:SF5">
    <property type="entry name" value="ENDONUCLEASE G, MITOCHONDRIAL"/>
    <property type="match status" value="1"/>
</dbReference>
<evidence type="ECO:0000259" key="5">
    <source>
        <dbReference type="SMART" id="SM00892"/>
    </source>
</evidence>
<keyword evidence="3" id="KW-0732">Signal</keyword>
<dbReference type="GO" id="GO:0003676">
    <property type="term" value="F:nucleic acid binding"/>
    <property type="evidence" value="ECO:0007669"/>
    <property type="project" value="InterPro"/>
</dbReference>
<dbReference type="KEGG" id="rhoz:GXP67_17805"/>
<protein>
    <submittedName>
        <fullName evidence="6">DNA/RNA non-specific endonuclease</fullName>
    </submittedName>
</protein>
<feature type="domain" description="DNA/RNA non-specific endonuclease/pyrophosphatase/phosphodiesterase" evidence="5">
    <location>
        <begin position="58"/>
        <end position="270"/>
    </location>
</feature>
<name>A0A6C0GL28_9BACT</name>
<dbReference type="InterPro" id="IPR020821">
    <property type="entry name" value="ENPP1-3/EXOG-like_nuc-like"/>
</dbReference>
<keyword evidence="6" id="KW-0378">Hydrolase</keyword>
<dbReference type="CDD" id="cd00091">
    <property type="entry name" value="NUC"/>
    <property type="match status" value="1"/>
</dbReference>
<gene>
    <name evidence="6" type="ORF">GXP67_17805</name>
</gene>
<dbReference type="Gene3D" id="3.40.570.10">
    <property type="entry name" value="Extracellular Endonuclease, subunit A"/>
    <property type="match status" value="1"/>
</dbReference>
<dbReference type="PROSITE" id="PS51257">
    <property type="entry name" value="PROKAR_LIPOPROTEIN"/>
    <property type="match status" value="1"/>
</dbReference>
<evidence type="ECO:0000259" key="4">
    <source>
        <dbReference type="SMART" id="SM00477"/>
    </source>
</evidence>
<feature type="chain" id="PRO_5025601901" evidence="3">
    <location>
        <begin position="21"/>
        <end position="286"/>
    </location>
</feature>
<evidence type="ECO:0000313" key="6">
    <source>
        <dbReference type="EMBL" id="QHT68363.1"/>
    </source>
</evidence>
<dbReference type="EMBL" id="CP048222">
    <property type="protein sequence ID" value="QHT68363.1"/>
    <property type="molecule type" value="Genomic_DNA"/>
</dbReference>
<keyword evidence="7" id="KW-1185">Reference proteome</keyword>
<dbReference type="GO" id="GO:0016787">
    <property type="term" value="F:hydrolase activity"/>
    <property type="evidence" value="ECO:0007669"/>
    <property type="project" value="InterPro"/>
</dbReference>
<feature type="active site" description="Proton acceptor" evidence="1">
    <location>
        <position position="121"/>
    </location>
</feature>
<sequence>MRTNRHFYSFFLIVFLIATACTRTTVGPASTGREDNILLGNPSKAVTDLSSENNYLIVRLQYALSYNKSRGTANWVSWHLSKEWKGDAPRQENFRPDQNLPAGWYQVKPADYTNSGFDRGHLCPSDDRDGSTEDNVATFLMSNIIPQAPNNNRNTWKNLEDYCRKLTEQGNELYILAGAYGKGGSGSNGGTTQTLADGKITVPARVWKVIVILPVGNNDIKRIDANTRVIAVDIPNKQSADALPWDAYRISVDAIESATGYDFLSALSNAAQQALESKTDTEPITQ</sequence>
<feature type="domain" description="ENPP1-3/EXOG-like endonuclease/phosphodiesterase" evidence="4">
    <location>
        <begin position="59"/>
        <end position="270"/>
    </location>
</feature>
<dbReference type="SUPFAM" id="SSF54060">
    <property type="entry name" value="His-Me finger endonucleases"/>
    <property type="match status" value="1"/>
</dbReference>
<evidence type="ECO:0000256" key="2">
    <source>
        <dbReference type="PIRSR" id="PIRSR640255-2"/>
    </source>
</evidence>
<dbReference type="InterPro" id="IPR044925">
    <property type="entry name" value="His-Me_finger_sf"/>
</dbReference>
<dbReference type="InterPro" id="IPR040255">
    <property type="entry name" value="Non-specific_endonuclease"/>
</dbReference>
<accession>A0A6C0GL28</accession>
<dbReference type="GO" id="GO:0004519">
    <property type="term" value="F:endonuclease activity"/>
    <property type="evidence" value="ECO:0007669"/>
    <property type="project" value="UniProtKB-KW"/>
</dbReference>
<evidence type="ECO:0000256" key="3">
    <source>
        <dbReference type="SAM" id="SignalP"/>
    </source>
</evidence>
<dbReference type="AlphaFoldDB" id="A0A6C0GL28"/>
<reference evidence="6 7" key="1">
    <citation type="submission" date="2020-01" db="EMBL/GenBank/DDBJ databases">
        <authorList>
            <person name="Kim M.K."/>
        </authorList>
    </citation>
    <scope>NUCLEOTIDE SEQUENCE [LARGE SCALE GENOMIC DNA]</scope>
    <source>
        <strain evidence="6 7">172606-1</strain>
    </source>
</reference>
<dbReference type="Pfam" id="PF01223">
    <property type="entry name" value="Endonuclease_NS"/>
    <property type="match status" value="1"/>
</dbReference>
<proteinExistence type="predicted"/>
<keyword evidence="2" id="KW-0479">Metal-binding</keyword>
<feature type="signal peptide" evidence="3">
    <location>
        <begin position="1"/>
        <end position="20"/>
    </location>
</feature>
<dbReference type="InterPro" id="IPR001604">
    <property type="entry name" value="Endo_G_ENPP1-like_dom"/>
</dbReference>
<feature type="binding site" evidence="2">
    <location>
        <position position="152"/>
    </location>
    <ligand>
        <name>Mg(2+)</name>
        <dbReference type="ChEBI" id="CHEBI:18420"/>
        <note>catalytic</note>
    </ligand>
</feature>